<organism evidence="3 4">
    <name type="scientific">Sphaerosporella brunnea</name>
    <dbReference type="NCBI Taxonomy" id="1250544"/>
    <lineage>
        <taxon>Eukaryota</taxon>
        <taxon>Fungi</taxon>
        <taxon>Dikarya</taxon>
        <taxon>Ascomycota</taxon>
        <taxon>Pezizomycotina</taxon>
        <taxon>Pezizomycetes</taxon>
        <taxon>Pezizales</taxon>
        <taxon>Pyronemataceae</taxon>
        <taxon>Sphaerosporella</taxon>
    </lineage>
</organism>
<dbReference type="InParanoid" id="A0A5J5EV75"/>
<gene>
    <name evidence="3" type="ORF">FN846DRAFT_11638</name>
</gene>
<dbReference type="OrthoDB" id="5400327at2759"/>
<evidence type="ECO:0000256" key="1">
    <source>
        <dbReference type="SAM" id="MobiDB-lite"/>
    </source>
</evidence>
<protein>
    <recommendedName>
        <fullName evidence="2">DUF7918 domain-containing protein</fullName>
    </recommendedName>
</protein>
<dbReference type="EMBL" id="VXIS01000101">
    <property type="protein sequence ID" value="KAA8905054.1"/>
    <property type="molecule type" value="Genomic_DNA"/>
</dbReference>
<dbReference type="InterPro" id="IPR057678">
    <property type="entry name" value="DUF7918"/>
</dbReference>
<feature type="domain" description="DUF7918" evidence="2">
    <location>
        <begin position="41"/>
        <end position="143"/>
    </location>
</feature>
<dbReference type="AlphaFoldDB" id="A0A5J5EV75"/>
<sequence length="494" mass="54422">MPTFKGVTVEIHCPKDPPSDIESFNWAHVQHGAVPEHGTYKLRHTPKITSYIPAVTNCPFAVSITILDSYEPKVKGDDRESLAAYVYFDGKAKEETATLLRRGVETWISSRWIEVAEGQLAEREFVFREVGLENFFNSLDISKEKKAESEAATLNRRHSMPASAVGGMMDDDEGETKLTKPKESAGQIRVDLFRVRCEGPVRRGVWGDMFKDHLANGGNTESDIGGDVDVSHTAGFSDPKPLDKETVSTQSVSHLDPDGVVFASFIFFYRSEHQLRKIGLIKPPTLPARSITANAAIKSSGKASDFSSLSSTGDVIPKGPNMFKNGQDNFGNFRDNMETHEKKSNGKRLNGYSEDDDPLITDELGRDPQDMDRERKKTAEEVRMEEELAAQINRVKLKRSHSNTSLKDDDPETPPANGDALPNIFSPPRLQLPKVDTEPETPAKKRKGSSEGDQSSAVPSRGLNFGGPPERGGPGFGGFLDSSVQLVAMEEEEL</sequence>
<accession>A0A5J5EV75</accession>
<feature type="compositionally biased region" description="Basic and acidic residues" evidence="1">
    <location>
        <begin position="335"/>
        <end position="344"/>
    </location>
</feature>
<evidence type="ECO:0000313" key="4">
    <source>
        <dbReference type="Proteomes" id="UP000326924"/>
    </source>
</evidence>
<dbReference type="PANTHER" id="PTHR36223">
    <property type="entry name" value="BETA-LACTAMASE-TYPE TRANSPEPTIDASE FOLD DOMAIN CONTAINING PROTEIN"/>
    <property type="match status" value="1"/>
</dbReference>
<dbReference type="Pfam" id="PF25534">
    <property type="entry name" value="DUF7918"/>
    <property type="match status" value="2"/>
</dbReference>
<reference evidence="3 4" key="1">
    <citation type="submission" date="2019-09" db="EMBL/GenBank/DDBJ databases">
        <title>Draft genome of the ectomycorrhizal ascomycete Sphaerosporella brunnea.</title>
        <authorList>
            <consortium name="DOE Joint Genome Institute"/>
            <person name="Benucci G.M."/>
            <person name="Marozzi G."/>
            <person name="Antonielli L."/>
            <person name="Sanchez S."/>
            <person name="Marco P."/>
            <person name="Wang X."/>
            <person name="Falini L.B."/>
            <person name="Barry K."/>
            <person name="Haridas S."/>
            <person name="Lipzen A."/>
            <person name="Labutti K."/>
            <person name="Grigoriev I.V."/>
            <person name="Murat C."/>
            <person name="Martin F."/>
            <person name="Albertini E."/>
            <person name="Donnini D."/>
            <person name="Bonito G."/>
        </authorList>
    </citation>
    <scope>NUCLEOTIDE SEQUENCE [LARGE SCALE GENOMIC DNA]</scope>
    <source>
        <strain evidence="3 4">Sb_GMNB300</strain>
    </source>
</reference>
<feature type="domain" description="DUF7918" evidence="2">
    <location>
        <begin position="171"/>
        <end position="282"/>
    </location>
</feature>
<proteinExistence type="predicted"/>
<dbReference type="PANTHER" id="PTHR36223:SF5">
    <property type="entry name" value="BETA-LACTAMASE-TYPE TRANSPEPTIDASE FOLD DOMAIN CONTAINING PROTEIN"/>
    <property type="match status" value="1"/>
</dbReference>
<evidence type="ECO:0000259" key="2">
    <source>
        <dbReference type="Pfam" id="PF25534"/>
    </source>
</evidence>
<dbReference type="Proteomes" id="UP000326924">
    <property type="component" value="Unassembled WGS sequence"/>
</dbReference>
<feature type="compositionally biased region" description="Gly residues" evidence="1">
    <location>
        <begin position="469"/>
        <end position="478"/>
    </location>
</feature>
<name>A0A5J5EV75_9PEZI</name>
<feature type="region of interest" description="Disordered" evidence="1">
    <location>
        <begin position="326"/>
        <end position="494"/>
    </location>
</feature>
<evidence type="ECO:0000313" key="3">
    <source>
        <dbReference type="EMBL" id="KAA8905054.1"/>
    </source>
</evidence>
<comment type="caution">
    <text evidence="3">The sequence shown here is derived from an EMBL/GenBank/DDBJ whole genome shotgun (WGS) entry which is preliminary data.</text>
</comment>
<feature type="region of interest" description="Disordered" evidence="1">
    <location>
        <begin position="162"/>
        <end position="181"/>
    </location>
</feature>
<feature type="compositionally biased region" description="Basic and acidic residues" evidence="1">
    <location>
        <begin position="363"/>
        <end position="386"/>
    </location>
</feature>
<keyword evidence="4" id="KW-1185">Reference proteome</keyword>